<evidence type="ECO:0000259" key="5">
    <source>
        <dbReference type="PROSITE" id="PS50943"/>
    </source>
</evidence>
<evidence type="ECO:0000256" key="4">
    <source>
        <dbReference type="SAM" id="MobiDB-lite"/>
    </source>
</evidence>
<dbReference type="SUPFAM" id="SSF110849">
    <property type="entry name" value="ParB/Sulfiredoxin"/>
    <property type="match status" value="1"/>
</dbReference>
<dbReference type="SUPFAM" id="SSF109709">
    <property type="entry name" value="KorB DNA-binding domain-like"/>
    <property type="match status" value="1"/>
</dbReference>
<dbReference type="InterPro" id="IPR003115">
    <property type="entry name" value="ParB_N"/>
</dbReference>
<proteinExistence type="inferred from homology"/>
<comment type="similarity">
    <text evidence="1">Belongs to the ParB family.</text>
</comment>
<dbReference type="InterPro" id="IPR001387">
    <property type="entry name" value="Cro/C1-type_HTH"/>
</dbReference>
<sequence>MPGVIKVLPQQNRKPALGRGLGALLADARQPTEKTVQAAGGAGGVTKLPIEQIHADRANPRRSFDEAQLEELAASLKQQGVLQPVLVRKDGKGYRLIAGERRWRAAQRAGLTELPVIIKEATDAEAYELALVENIQRADLNPLEEAEAYRRLLDERKLTQEQVADRVGKDRSSVANSLRLLHLPNEVKQLLIEGDLDMGHARAILGLGSSKEMVLLARDVVTDKLTVRETEARVKGLRPGGPSGKKKQPVKGSPEARKLIEDLQRRLGTKVRLLEKGNGKGTLEIEFFSYEDLDRLVALIRR</sequence>
<reference evidence="6 7" key="1">
    <citation type="submission" date="2017-08" db="EMBL/GenBank/DDBJ databases">
        <title>Infants hospitalized years apart are colonized by the same room-sourced microbial strains.</title>
        <authorList>
            <person name="Brooks B."/>
            <person name="Olm M.R."/>
            <person name="Firek B.A."/>
            <person name="Baker R."/>
            <person name="Thomas B.C."/>
            <person name="Morowitz M.J."/>
            <person name="Banfield J.F."/>
        </authorList>
    </citation>
    <scope>NUCLEOTIDE SEQUENCE [LARGE SCALE GENOMIC DNA]</scope>
    <source>
        <strain evidence="6">S2_003_000_R2_14</strain>
    </source>
</reference>
<dbReference type="AlphaFoldDB" id="A0A2W5SVT4"/>
<feature type="region of interest" description="Disordered" evidence="4">
    <location>
        <begin position="235"/>
        <end position="255"/>
    </location>
</feature>
<keyword evidence="3" id="KW-0238">DNA-binding</keyword>
<dbReference type="Pfam" id="PF23552">
    <property type="entry name" value="ParB_C"/>
    <property type="match status" value="1"/>
</dbReference>
<dbReference type="InterPro" id="IPR004437">
    <property type="entry name" value="ParB/RepB/Spo0J"/>
</dbReference>
<evidence type="ECO:0000256" key="1">
    <source>
        <dbReference type="ARBA" id="ARBA00006295"/>
    </source>
</evidence>
<dbReference type="PANTHER" id="PTHR33375:SF1">
    <property type="entry name" value="CHROMOSOME-PARTITIONING PROTEIN PARB-RELATED"/>
    <property type="match status" value="1"/>
</dbReference>
<dbReference type="PROSITE" id="PS50943">
    <property type="entry name" value="HTH_CROC1"/>
    <property type="match status" value="1"/>
</dbReference>
<evidence type="ECO:0000313" key="7">
    <source>
        <dbReference type="Proteomes" id="UP000249061"/>
    </source>
</evidence>
<dbReference type="GO" id="GO:0005694">
    <property type="term" value="C:chromosome"/>
    <property type="evidence" value="ECO:0007669"/>
    <property type="project" value="TreeGrafter"/>
</dbReference>
<dbReference type="InterPro" id="IPR050336">
    <property type="entry name" value="Chromosome_partition/occlusion"/>
</dbReference>
<evidence type="ECO:0000256" key="3">
    <source>
        <dbReference type="ARBA" id="ARBA00023125"/>
    </source>
</evidence>
<dbReference type="Gene3D" id="1.10.10.2830">
    <property type="match status" value="1"/>
</dbReference>
<dbReference type="GO" id="GO:0003677">
    <property type="term" value="F:DNA binding"/>
    <property type="evidence" value="ECO:0007669"/>
    <property type="project" value="UniProtKB-KW"/>
</dbReference>
<dbReference type="Pfam" id="PF02195">
    <property type="entry name" value="ParB_N"/>
    <property type="match status" value="1"/>
</dbReference>
<feature type="domain" description="HTH cro/C1-type" evidence="5">
    <location>
        <begin position="150"/>
        <end position="176"/>
    </location>
</feature>
<dbReference type="InterPro" id="IPR041468">
    <property type="entry name" value="HTH_ParB/Spo0J"/>
</dbReference>
<accession>A0A2W5SVT4</accession>
<dbReference type="EMBL" id="QFQP01000083">
    <property type="protein sequence ID" value="PZR03545.1"/>
    <property type="molecule type" value="Genomic_DNA"/>
</dbReference>
<dbReference type="FunFam" id="1.10.10.2830:FF:000001">
    <property type="entry name" value="Chromosome partitioning protein ParB"/>
    <property type="match status" value="1"/>
</dbReference>
<dbReference type="SMART" id="SM00470">
    <property type="entry name" value="ParB"/>
    <property type="match status" value="1"/>
</dbReference>
<dbReference type="Gene3D" id="3.90.1530.30">
    <property type="match status" value="1"/>
</dbReference>
<dbReference type="CDD" id="cd16393">
    <property type="entry name" value="SPO0J_N"/>
    <property type="match status" value="1"/>
</dbReference>
<name>A0A2W5SVT4_9BACT</name>
<dbReference type="GO" id="GO:0007059">
    <property type="term" value="P:chromosome segregation"/>
    <property type="evidence" value="ECO:0007669"/>
    <property type="project" value="UniProtKB-KW"/>
</dbReference>
<dbReference type="Proteomes" id="UP000249061">
    <property type="component" value="Unassembled WGS sequence"/>
</dbReference>
<dbReference type="Pfam" id="PF17762">
    <property type="entry name" value="HTH_ParB"/>
    <property type="match status" value="1"/>
</dbReference>
<dbReference type="InterPro" id="IPR057240">
    <property type="entry name" value="ParB_dimer_C"/>
</dbReference>
<protein>
    <submittedName>
        <fullName evidence="6">Chromosome partitioning protein ParB</fullName>
    </submittedName>
</protein>
<comment type="caution">
    <text evidence="6">The sequence shown here is derived from an EMBL/GenBank/DDBJ whole genome shotgun (WGS) entry which is preliminary data.</text>
</comment>
<dbReference type="NCBIfam" id="TIGR00180">
    <property type="entry name" value="parB_part"/>
    <property type="match status" value="1"/>
</dbReference>
<evidence type="ECO:0000256" key="2">
    <source>
        <dbReference type="ARBA" id="ARBA00022829"/>
    </source>
</evidence>
<evidence type="ECO:0000313" key="6">
    <source>
        <dbReference type="EMBL" id="PZR03545.1"/>
    </source>
</evidence>
<dbReference type="InterPro" id="IPR036086">
    <property type="entry name" value="ParB/Sulfiredoxin_sf"/>
</dbReference>
<gene>
    <name evidence="6" type="ORF">DI536_35845</name>
</gene>
<organism evidence="6 7">
    <name type="scientific">Archangium gephyra</name>
    <dbReference type="NCBI Taxonomy" id="48"/>
    <lineage>
        <taxon>Bacteria</taxon>
        <taxon>Pseudomonadati</taxon>
        <taxon>Myxococcota</taxon>
        <taxon>Myxococcia</taxon>
        <taxon>Myxococcales</taxon>
        <taxon>Cystobacterineae</taxon>
        <taxon>Archangiaceae</taxon>
        <taxon>Archangium</taxon>
    </lineage>
</organism>
<dbReference type="FunFam" id="3.90.1530.30:FF:000001">
    <property type="entry name" value="Chromosome partitioning protein ParB"/>
    <property type="match status" value="1"/>
</dbReference>
<keyword evidence="2" id="KW-0159">Chromosome partition</keyword>
<dbReference type="PANTHER" id="PTHR33375">
    <property type="entry name" value="CHROMOSOME-PARTITIONING PROTEIN PARB-RELATED"/>
    <property type="match status" value="1"/>
</dbReference>